<sequence>MLAMSTGAEEVGERWGTEKREREFYRVVSVPLPKGEVIEAGAFELMPDN</sequence>
<gene>
    <name evidence="1" type="ORF">METZ01_LOCUS316528</name>
</gene>
<protein>
    <submittedName>
        <fullName evidence="1">Uncharacterized protein</fullName>
    </submittedName>
</protein>
<accession>A0A382NR67</accession>
<reference evidence="1" key="1">
    <citation type="submission" date="2018-05" db="EMBL/GenBank/DDBJ databases">
        <authorList>
            <person name="Lanie J.A."/>
            <person name="Ng W.-L."/>
            <person name="Kazmierczak K.M."/>
            <person name="Andrzejewski T.M."/>
            <person name="Davidsen T.M."/>
            <person name="Wayne K.J."/>
            <person name="Tettelin H."/>
            <person name="Glass J.I."/>
            <person name="Rusch D."/>
            <person name="Podicherti R."/>
            <person name="Tsui H.-C.T."/>
            <person name="Winkler M.E."/>
        </authorList>
    </citation>
    <scope>NUCLEOTIDE SEQUENCE</scope>
</reference>
<name>A0A382NR67_9ZZZZ</name>
<dbReference type="EMBL" id="UINC01102220">
    <property type="protein sequence ID" value="SVC63674.1"/>
    <property type="molecule type" value="Genomic_DNA"/>
</dbReference>
<evidence type="ECO:0000313" key="1">
    <source>
        <dbReference type="EMBL" id="SVC63674.1"/>
    </source>
</evidence>
<dbReference type="AlphaFoldDB" id="A0A382NR67"/>
<feature type="non-terminal residue" evidence="1">
    <location>
        <position position="49"/>
    </location>
</feature>
<proteinExistence type="predicted"/>
<organism evidence="1">
    <name type="scientific">marine metagenome</name>
    <dbReference type="NCBI Taxonomy" id="408172"/>
    <lineage>
        <taxon>unclassified sequences</taxon>
        <taxon>metagenomes</taxon>
        <taxon>ecological metagenomes</taxon>
    </lineage>
</organism>